<evidence type="ECO:0000313" key="5">
    <source>
        <dbReference type="Proteomes" id="UP001153076"/>
    </source>
</evidence>
<dbReference type="Pfam" id="PF01535">
    <property type="entry name" value="PPR"/>
    <property type="match status" value="2"/>
</dbReference>
<feature type="repeat" description="PPR" evidence="3">
    <location>
        <begin position="230"/>
        <end position="265"/>
    </location>
</feature>
<proteinExistence type="inferred from homology"/>
<dbReference type="EMBL" id="JAKOGI010000027">
    <property type="protein sequence ID" value="KAJ8448794.1"/>
    <property type="molecule type" value="Genomic_DNA"/>
</dbReference>
<evidence type="ECO:0000256" key="3">
    <source>
        <dbReference type="PROSITE-ProRule" id="PRU00708"/>
    </source>
</evidence>
<sequence>MASRALTHQSLSSSPSSSSSLVTSITKILQTLKPQFPNHDPSHTPPNIPQLSQFSPYLNPSLVIQVIKTQTNPYHAILFFNWSSCPNPNPTNYFHTFPCYVAMVDVFLSHKLLSTAARFLESRKKLTDFTIAKLIKAHGNLGNIRAAIQWFHRAKMLKIGDYIHSCNSLLGVLVKANRLALACAIFDQVVKEGVVMPDVSTYTAMIRGYCKMGSIEDALKLFDEVHCKPNLVTYNTIVNGLAKKGMMLKARLIVDRMLVGKDCLPDNVTYTSLIDGYCKNGDMEEAMRCLDEMLKQGCEPNVVTYNAIVNGFCLSEKVDEAKRTMTKMRLNGVMDDLVTHTSLIKGFCVAGRLDEALRHLRDMISLGIEPDVKTYGIVVNECCKLGKPKEAIALLWDMKARGITPSISSFNTVLKVLTERGELDDAVLLLKRMSELRCSPNFLSYFTVISSLSKTEEWHKEAEELVHSMLQSGHKLDASLYSCLAKMYSKRGDLGMAIQAAQDAMSTGHVISHDTFAIIMEGLCAKGKIFEAEQHFEEMCKRCQVTHLEDYKSVLNELICKYSEHERFFWVHVGDTFEAIQRGYSTGSKSKGTAEVELQIYIQGKQGMIIDVHWDKCFHLTTCFNGTWRLELRSS</sequence>
<feature type="repeat" description="PPR" evidence="3">
    <location>
        <begin position="266"/>
        <end position="300"/>
    </location>
</feature>
<gene>
    <name evidence="4" type="ORF">Cgig2_011415</name>
</gene>
<feature type="repeat" description="PPR" evidence="3">
    <location>
        <begin position="301"/>
        <end position="335"/>
    </location>
</feature>
<feature type="repeat" description="PPR" evidence="3">
    <location>
        <begin position="441"/>
        <end position="476"/>
    </location>
</feature>
<dbReference type="InterPro" id="IPR002885">
    <property type="entry name" value="PPR_rpt"/>
</dbReference>
<accession>A0A9Q1KTT7</accession>
<feature type="repeat" description="PPR" evidence="3">
    <location>
        <begin position="336"/>
        <end position="370"/>
    </location>
</feature>
<dbReference type="PANTHER" id="PTHR47941">
    <property type="entry name" value="PENTATRICOPEPTIDE REPEAT-CONTAINING PROTEIN 3, MITOCHONDRIAL"/>
    <property type="match status" value="1"/>
</dbReference>
<comment type="caution">
    <text evidence="4">The sequence shown here is derived from an EMBL/GenBank/DDBJ whole genome shotgun (WGS) entry which is preliminary data.</text>
</comment>
<dbReference type="InterPro" id="IPR011990">
    <property type="entry name" value="TPR-like_helical_dom_sf"/>
</dbReference>
<organism evidence="4 5">
    <name type="scientific">Carnegiea gigantea</name>
    <dbReference type="NCBI Taxonomy" id="171969"/>
    <lineage>
        <taxon>Eukaryota</taxon>
        <taxon>Viridiplantae</taxon>
        <taxon>Streptophyta</taxon>
        <taxon>Embryophyta</taxon>
        <taxon>Tracheophyta</taxon>
        <taxon>Spermatophyta</taxon>
        <taxon>Magnoliopsida</taxon>
        <taxon>eudicotyledons</taxon>
        <taxon>Gunneridae</taxon>
        <taxon>Pentapetalae</taxon>
        <taxon>Caryophyllales</taxon>
        <taxon>Cactineae</taxon>
        <taxon>Cactaceae</taxon>
        <taxon>Cactoideae</taxon>
        <taxon>Echinocereeae</taxon>
        <taxon>Carnegiea</taxon>
    </lineage>
</organism>
<evidence type="ECO:0000256" key="2">
    <source>
        <dbReference type="ARBA" id="ARBA00022737"/>
    </source>
</evidence>
<feature type="repeat" description="PPR" evidence="3">
    <location>
        <begin position="198"/>
        <end position="228"/>
    </location>
</feature>
<dbReference type="AlphaFoldDB" id="A0A9Q1KTT7"/>
<keyword evidence="5" id="KW-1185">Reference proteome</keyword>
<dbReference type="Gene3D" id="1.25.40.10">
    <property type="entry name" value="Tetratricopeptide repeat domain"/>
    <property type="match status" value="4"/>
</dbReference>
<dbReference type="NCBIfam" id="TIGR00756">
    <property type="entry name" value="PPR"/>
    <property type="match status" value="8"/>
</dbReference>
<dbReference type="OrthoDB" id="185373at2759"/>
<evidence type="ECO:0008006" key="6">
    <source>
        <dbReference type="Google" id="ProtNLM"/>
    </source>
</evidence>
<dbReference type="SUPFAM" id="SSF81901">
    <property type="entry name" value="HCP-like"/>
    <property type="match status" value="1"/>
</dbReference>
<dbReference type="Pfam" id="PF13041">
    <property type="entry name" value="PPR_2"/>
    <property type="match status" value="3"/>
</dbReference>
<evidence type="ECO:0000256" key="1">
    <source>
        <dbReference type="ARBA" id="ARBA00007626"/>
    </source>
</evidence>
<dbReference type="Pfam" id="PF13812">
    <property type="entry name" value="PPR_3"/>
    <property type="match status" value="1"/>
</dbReference>
<protein>
    <recommendedName>
        <fullName evidence="6">Pentatricopeptide repeat-containing protein</fullName>
    </recommendedName>
</protein>
<dbReference type="PROSITE" id="PS51375">
    <property type="entry name" value="PPR"/>
    <property type="match status" value="8"/>
</dbReference>
<keyword evidence="2" id="KW-0677">Repeat</keyword>
<evidence type="ECO:0000313" key="4">
    <source>
        <dbReference type="EMBL" id="KAJ8448794.1"/>
    </source>
</evidence>
<name>A0A9Q1KTT7_9CARY</name>
<reference evidence="4" key="1">
    <citation type="submission" date="2022-04" db="EMBL/GenBank/DDBJ databases">
        <title>Carnegiea gigantea Genome sequencing and assembly v2.</title>
        <authorList>
            <person name="Copetti D."/>
            <person name="Sanderson M.J."/>
            <person name="Burquez A."/>
            <person name="Wojciechowski M.F."/>
        </authorList>
    </citation>
    <scope>NUCLEOTIDE SEQUENCE</scope>
    <source>
        <strain evidence="4">SGP5-SGP5p</strain>
        <tissue evidence="4">Aerial part</tissue>
    </source>
</reference>
<dbReference type="Proteomes" id="UP001153076">
    <property type="component" value="Unassembled WGS sequence"/>
</dbReference>
<dbReference type="SUPFAM" id="SSF48452">
    <property type="entry name" value="TPR-like"/>
    <property type="match status" value="1"/>
</dbReference>
<comment type="similarity">
    <text evidence="1">Belongs to the PPR family. P subfamily.</text>
</comment>
<feature type="repeat" description="PPR" evidence="3">
    <location>
        <begin position="371"/>
        <end position="405"/>
    </location>
</feature>
<feature type="repeat" description="PPR" evidence="3">
    <location>
        <begin position="406"/>
        <end position="440"/>
    </location>
</feature>